<dbReference type="Pfam" id="PF13439">
    <property type="entry name" value="Glyco_transf_4"/>
    <property type="match status" value="1"/>
</dbReference>
<dbReference type="SUPFAM" id="SSF53756">
    <property type="entry name" value="UDP-Glycosyltransferase/glycogen phosphorylase"/>
    <property type="match status" value="1"/>
</dbReference>
<evidence type="ECO:0000313" key="4">
    <source>
        <dbReference type="Proteomes" id="UP001597475"/>
    </source>
</evidence>
<sequence length="368" mass="40440">MSAPIRVAFLTDAPRVAGSEVWLLDVLPRLAALGVQPSVFLPHGEALDELAARFRAAGVSAERYSDPATLPERTRAFDLRALQVWDPATYRLWLPRLATPRLVVIHDQLDYHYPLGLKALYRQIYRRTKADSLRAADRLLTVSVWGGEFLRGVMALPDVGVVRNGMDTEKFRPADAEERAVLREALGWTRFTVLVPGRFALEKNQLAAVLAARHAPELDFVFVGDMDSALGQVAQQLKRTLRLGNVHFLGRRWDMPELYRAADTLLQPTLAENQSLVTLEAMSSGLPVVTTHIPAQAELVEHGVTGLLVPPQPSLLALALTRLAANPERAQALGQAARQHVLSAHTLDGTAQQVAQVLLETVRASGRP</sequence>
<dbReference type="InterPro" id="IPR050194">
    <property type="entry name" value="Glycosyltransferase_grp1"/>
</dbReference>
<evidence type="ECO:0000259" key="1">
    <source>
        <dbReference type="Pfam" id="PF00534"/>
    </source>
</evidence>
<gene>
    <name evidence="3" type="ORF">ACFSR9_00685</name>
</gene>
<dbReference type="Gene3D" id="3.40.50.2000">
    <property type="entry name" value="Glycogen Phosphorylase B"/>
    <property type="match status" value="2"/>
</dbReference>
<dbReference type="InterPro" id="IPR028098">
    <property type="entry name" value="Glyco_trans_4-like_N"/>
</dbReference>
<dbReference type="CDD" id="cd03801">
    <property type="entry name" value="GT4_PimA-like"/>
    <property type="match status" value="1"/>
</dbReference>
<feature type="domain" description="Glycosyltransferase subfamily 4-like N-terminal" evidence="2">
    <location>
        <begin position="18"/>
        <end position="170"/>
    </location>
</feature>
<comment type="caution">
    <text evidence="3">The sequence shown here is derived from an EMBL/GenBank/DDBJ whole genome shotgun (WGS) entry which is preliminary data.</text>
</comment>
<dbReference type="PANTHER" id="PTHR45947:SF3">
    <property type="entry name" value="SULFOQUINOVOSYL TRANSFERASE SQD2"/>
    <property type="match status" value="1"/>
</dbReference>
<proteinExistence type="predicted"/>
<dbReference type="Pfam" id="PF00534">
    <property type="entry name" value="Glycos_transf_1"/>
    <property type="match status" value="1"/>
</dbReference>
<dbReference type="GO" id="GO:0016757">
    <property type="term" value="F:glycosyltransferase activity"/>
    <property type="evidence" value="ECO:0007669"/>
    <property type="project" value="UniProtKB-KW"/>
</dbReference>
<accession>A0ABW5P147</accession>
<dbReference type="RefSeq" id="WP_386842068.1">
    <property type="nucleotide sequence ID" value="NZ_JBHUMK010000006.1"/>
</dbReference>
<organism evidence="3 4">
    <name type="scientific">Deinococcus taklimakanensis</name>
    <dbReference type="NCBI Taxonomy" id="536443"/>
    <lineage>
        <taxon>Bacteria</taxon>
        <taxon>Thermotogati</taxon>
        <taxon>Deinococcota</taxon>
        <taxon>Deinococci</taxon>
        <taxon>Deinococcales</taxon>
        <taxon>Deinococcaceae</taxon>
        <taxon>Deinococcus</taxon>
    </lineage>
</organism>
<protein>
    <submittedName>
        <fullName evidence="3">Glycosyltransferase family 4 protein</fullName>
        <ecNumber evidence="3">2.4.-.-</ecNumber>
    </submittedName>
</protein>
<keyword evidence="3" id="KW-0808">Transferase</keyword>
<dbReference type="EC" id="2.4.-.-" evidence="3"/>
<name>A0ABW5P147_9DEIO</name>
<dbReference type="EMBL" id="JBHUMK010000006">
    <property type="protein sequence ID" value="MFD2607957.1"/>
    <property type="molecule type" value="Genomic_DNA"/>
</dbReference>
<evidence type="ECO:0000313" key="3">
    <source>
        <dbReference type="EMBL" id="MFD2607957.1"/>
    </source>
</evidence>
<reference evidence="4" key="1">
    <citation type="journal article" date="2019" name="Int. J. Syst. Evol. Microbiol.">
        <title>The Global Catalogue of Microorganisms (GCM) 10K type strain sequencing project: providing services to taxonomists for standard genome sequencing and annotation.</title>
        <authorList>
            <consortium name="The Broad Institute Genomics Platform"/>
            <consortium name="The Broad Institute Genome Sequencing Center for Infectious Disease"/>
            <person name="Wu L."/>
            <person name="Ma J."/>
        </authorList>
    </citation>
    <scope>NUCLEOTIDE SEQUENCE [LARGE SCALE GENOMIC DNA]</scope>
    <source>
        <strain evidence="4">KCTC 33842</strain>
    </source>
</reference>
<keyword evidence="4" id="KW-1185">Reference proteome</keyword>
<feature type="domain" description="Glycosyl transferase family 1" evidence="1">
    <location>
        <begin position="189"/>
        <end position="339"/>
    </location>
</feature>
<dbReference type="Proteomes" id="UP001597475">
    <property type="component" value="Unassembled WGS sequence"/>
</dbReference>
<evidence type="ECO:0000259" key="2">
    <source>
        <dbReference type="Pfam" id="PF13439"/>
    </source>
</evidence>
<dbReference type="PANTHER" id="PTHR45947">
    <property type="entry name" value="SULFOQUINOVOSYL TRANSFERASE SQD2"/>
    <property type="match status" value="1"/>
</dbReference>
<keyword evidence="3" id="KW-0328">Glycosyltransferase</keyword>
<dbReference type="InterPro" id="IPR001296">
    <property type="entry name" value="Glyco_trans_1"/>
</dbReference>